<dbReference type="AlphaFoldDB" id="A0A1Q2CDP7"/>
<gene>
    <name evidence="1" type="ORF">RPIT_04560</name>
</gene>
<evidence type="ECO:0000313" key="2">
    <source>
        <dbReference type="Proteomes" id="UP000188324"/>
    </source>
</evidence>
<name>A0A1Q2CDP7_9ACTN</name>
<dbReference type="EMBL" id="CP019605">
    <property type="protein sequence ID" value="AQP44175.1"/>
    <property type="molecule type" value="Genomic_DNA"/>
</dbReference>
<protein>
    <submittedName>
        <fullName evidence="1">Uncharacterized protein</fullName>
    </submittedName>
</protein>
<dbReference type="Proteomes" id="UP000188324">
    <property type="component" value="Chromosome"/>
</dbReference>
<proteinExistence type="predicted"/>
<dbReference type="KEGG" id="tfl:RPIT_04560"/>
<accession>A0A1Q2CDP7</accession>
<sequence>MTIAESRKSWMIGGLTSSLVGLGLMVAPTFPHGDAGHSWWSPTLVTDGAFLALPAALAAVAAAVLGFLKWRSAGQRFVWAPAIWSLVSGVLAAVALVMAGGLTLWAGLAVAAMVVAAGLWTQTARPALPGALPSGRG</sequence>
<dbReference type="RefSeq" id="WP_077341070.1">
    <property type="nucleotide sequence ID" value="NZ_CP019605.1"/>
</dbReference>
<organism evidence="1 2">
    <name type="scientific">Tessaracoccus flavus</name>
    <dbReference type="NCBI Taxonomy" id="1610493"/>
    <lineage>
        <taxon>Bacteria</taxon>
        <taxon>Bacillati</taxon>
        <taxon>Actinomycetota</taxon>
        <taxon>Actinomycetes</taxon>
        <taxon>Propionibacteriales</taxon>
        <taxon>Propionibacteriaceae</taxon>
        <taxon>Tessaracoccus</taxon>
    </lineage>
</organism>
<dbReference type="STRING" id="1610493.RPIT_04560"/>
<reference evidence="1 2" key="1">
    <citation type="journal article" date="2016" name="Int. J. Syst. Evol. Microbiol.">
        <title>Tessaracoccus flavus sp. nov., isolated from the drainage system of a lindane-producing factory.</title>
        <authorList>
            <person name="Kumari R."/>
            <person name="Singh P."/>
            <person name="Schumann P."/>
            <person name="Lal R."/>
        </authorList>
    </citation>
    <scope>NUCLEOTIDE SEQUENCE [LARGE SCALE GENOMIC DNA]</scope>
    <source>
        <strain evidence="1 2">RP1T</strain>
    </source>
</reference>
<evidence type="ECO:0000313" key="1">
    <source>
        <dbReference type="EMBL" id="AQP44175.1"/>
    </source>
</evidence>
<keyword evidence="2" id="KW-1185">Reference proteome</keyword>